<comment type="caution">
    <text evidence="1">The sequence shown here is derived from an EMBL/GenBank/DDBJ whole genome shotgun (WGS) entry which is preliminary data.</text>
</comment>
<dbReference type="EMBL" id="AJWJ01000335">
    <property type="protein sequence ID" value="KAF2071828.1"/>
    <property type="molecule type" value="Genomic_DNA"/>
</dbReference>
<name>A0A8J4PQP0_9MYCE</name>
<dbReference type="Proteomes" id="UP000695562">
    <property type="component" value="Unassembled WGS sequence"/>
</dbReference>
<organism evidence="1 2">
    <name type="scientific">Polysphondylium violaceum</name>
    <dbReference type="NCBI Taxonomy" id="133409"/>
    <lineage>
        <taxon>Eukaryota</taxon>
        <taxon>Amoebozoa</taxon>
        <taxon>Evosea</taxon>
        <taxon>Eumycetozoa</taxon>
        <taxon>Dictyostelia</taxon>
        <taxon>Dictyosteliales</taxon>
        <taxon>Dictyosteliaceae</taxon>
        <taxon>Polysphondylium</taxon>
    </lineage>
</organism>
<gene>
    <name evidence="1" type="ORF">CYY_006865</name>
</gene>
<sequence>MSIKKLGKEISFSGTDDDIPLHAYIKAWESIVPNSDERTKDNFVRGLKGHALKVWRSIDNPDMTIGQIIDSMNRIFGGSDDQTLKELNNLKFKRFNSLDELVSRFGLCVKGLGIPEAQAVRLFMDSCGGNLAFELRKNPPANLIDAFAIARDLERLYNDTFGTSLYNPSRVTPRTNSYYSPMILPQIINQNTSPLQETPLAFLQFPHTPATTYEQ</sequence>
<keyword evidence="2" id="KW-1185">Reference proteome</keyword>
<accession>A0A8J4PQP0</accession>
<dbReference type="AlphaFoldDB" id="A0A8J4PQP0"/>
<protein>
    <submittedName>
        <fullName evidence="1">Uncharacterized protein</fullName>
    </submittedName>
</protein>
<proteinExistence type="predicted"/>
<reference evidence="1" key="1">
    <citation type="submission" date="2020-01" db="EMBL/GenBank/DDBJ databases">
        <title>Development of genomics and gene disruption for Polysphondylium violaceum indicates a role for the polyketide synthase stlB in stalk morphogenesis.</title>
        <authorList>
            <person name="Narita B."/>
            <person name="Kawabe Y."/>
            <person name="Kin K."/>
            <person name="Saito T."/>
            <person name="Gibbs R."/>
            <person name="Kuspa A."/>
            <person name="Muzny D."/>
            <person name="Queller D."/>
            <person name="Richards S."/>
            <person name="Strassman J."/>
            <person name="Sucgang R."/>
            <person name="Worley K."/>
            <person name="Schaap P."/>
        </authorList>
    </citation>
    <scope>NUCLEOTIDE SEQUENCE</scope>
    <source>
        <strain evidence="1">QSvi11</strain>
    </source>
</reference>
<evidence type="ECO:0000313" key="2">
    <source>
        <dbReference type="Proteomes" id="UP000695562"/>
    </source>
</evidence>
<evidence type="ECO:0000313" key="1">
    <source>
        <dbReference type="EMBL" id="KAF2071828.1"/>
    </source>
</evidence>